<dbReference type="Proteomes" id="UP000676325">
    <property type="component" value="Unassembled WGS sequence"/>
</dbReference>
<sequence>MRRTKILAAGAAIGLAAAVAGCSSTKHTGASGGSNASGNAVPALSANLKAGGTVTIANETGATWNCQFNPLTTNQQEANGYLYESLLYVNPLQSTAAPTPMLATGYSWNSTDTQLTFDIRPGVKWSDGTAFSAQDVAYTFNLVKQYSSLDTFALWTAPAGGGAGLTGVTASGDKVTMTFSANASVFFYDVANMMPIVPEHIWSKVGNPTNYTDTKPVGTGPFVVSSCSADNIKYTANKTYWMPNEPHVQTIDYPAYLSNDPANNDLASGKANWGGQYIPSVNSFYVSKSTNNHIWSPPVANVSLIPNTAQGPTANLGVRQAIAYALDRAQIASIGEQGEEPAANQTGVVTPTFNAFLNSSALSSSGYASQNLTKAAAALKTAGYSPSHPLSLTVKTVTGYTDWDADLQVIKQELAGIGIDVTVLDEADNTFTSDLQNGNFQVIMYGPPAGPTPYYELHLMLDSANDQAIGTAAQGDYGRYKNSAVDAAFGQYAAATSASAQQAALEQVETYMINDVPLIPVVESVDWYQYSTADLEGWPSAADAYAQPSPWTYPDVEQVLLRLYSKSAQ</sequence>
<evidence type="ECO:0000259" key="2">
    <source>
        <dbReference type="Pfam" id="PF00496"/>
    </source>
</evidence>
<dbReference type="GO" id="GO:0043190">
    <property type="term" value="C:ATP-binding cassette (ABC) transporter complex"/>
    <property type="evidence" value="ECO:0007669"/>
    <property type="project" value="InterPro"/>
</dbReference>
<dbReference type="PANTHER" id="PTHR30290">
    <property type="entry name" value="PERIPLASMIC BINDING COMPONENT OF ABC TRANSPORTER"/>
    <property type="match status" value="1"/>
</dbReference>
<evidence type="ECO:0000313" key="3">
    <source>
        <dbReference type="EMBL" id="MBR7827168.1"/>
    </source>
</evidence>
<name>A0A941EAT1_9ACTN</name>
<feature type="signal peptide" evidence="1">
    <location>
        <begin position="1"/>
        <end position="20"/>
    </location>
</feature>
<dbReference type="InterPro" id="IPR030678">
    <property type="entry name" value="Peptide/Ni-bd"/>
</dbReference>
<reference evidence="3" key="1">
    <citation type="submission" date="2021-04" db="EMBL/GenBank/DDBJ databases">
        <title>Genome based classification of Actinospica acidithermotolerans sp. nov., an actinobacterium isolated from an Indonesian hot spring.</title>
        <authorList>
            <person name="Kusuma A.B."/>
            <person name="Putra K.E."/>
            <person name="Nafisah S."/>
            <person name="Loh J."/>
            <person name="Nouioui I."/>
            <person name="Goodfellow M."/>
        </authorList>
    </citation>
    <scope>NUCLEOTIDE SEQUENCE</scope>
    <source>
        <strain evidence="3">MGRD01-02</strain>
    </source>
</reference>
<organism evidence="3 4">
    <name type="scientific">Actinospica acidithermotolerans</name>
    <dbReference type="NCBI Taxonomy" id="2828514"/>
    <lineage>
        <taxon>Bacteria</taxon>
        <taxon>Bacillati</taxon>
        <taxon>Actinomycetota</taxon>
        <taxon>Actinomycetes</taxon>
        <taxon>Catenulisporales</taxon>
        <taxon>Actinospicaceae</taxon>
        <taxon>Actinospica</taxon>
    </lineage>
</organism>
<comment type="caution">
    <text evidence="3">The sequence shown here is derived from an EMBL/GenBank/DDBJ whole genome shotgun (WGS) entry which is preliminary data.</text>
</comment>
<keyword evidence="4" id="KW-1185">Reference proteome</keyword>
<dbReference type="SUPFAM" id="SSF53850">
    <property type="entry name" value="Periplasmic binding protein-like II"/>
    <property type="match status" value="1"/>
</dbReference>
<dbReference type="RefSeq" id="WP_212518313.1">
    <property type="nucleotide sequence ID" value="NZ_JAGSOH010000029.1"/>
</dbReference>
<gene>
    <name evidence="3" type="ORF">KDK95_12695</name>
</gene>
<accession>A0A941EAT1</accession>
<dbReference type="PIRSF" id="PIRSF002741">
    <property type="entry name" value="MppA"/>
    <property type="match status" value="1"/>
</dbReference>
<dbReference type="PROSITE" id="PS51257">
    <property type="entry name" value="PROKAR_LIPOPROTEIN"/>
    <property type="match status" value="1"/>
</dbReference>
<keyword evidence="1" id="KW-0732">Signal</keyword>
<evidence type="ECO:0000256" key="1">
    <source>
        <dbReference type="SAM" id="SignalP"/>
    </source>
</evidence>
<dbReference type="InterPro" id="IPR000914">
    <property type="entry name" value="SBP_5_dom"/>
</dbReference>
<proteinExistence type="predicted"/>
<dbReference type="Gene3D" id="3.90.76.10">
    <property type="entry name" value="Dipeptide-binding Protein, Domain 1"/>
    <property type="match status" value="1"/>
</dbReference>
<dbReference type="GO" id="GO:0015833">
    <property type="term" value="P:peptide transport"/>
    <property type="evidence" value="ECO:0007669"/>
    <property type="project" value="TreeGrafter"/>
</dbReference>
<dbReference type="GO" id="GO:0042597">
    <property type="term" value="C:periplasmic space"/>
    <property type="evidence" value="ECO:0007669"/>
    <property type="project" value="UniProtKB-ARBA"/>
</dbReference>
<dbReference type="GO" id="GO:1904680">
    <property type="term" value="F:peptide transmembrane transporter activity"/>
    <property type="evidence" value="ECO:0007669"/>
    <property type="project" value="TreeGrafter"/>
</dbReference>
<dbReference type="Pfam" id="PF00496">
    <property type="entry name" value="SBP_bac_5"/>
    <property type="match status" value="1"/>
</dbReference>
<protein>
    <submittedName>
        <fullName evidence="3">ABC transporter substrate-binding protein</fullName>
    </submittedName>
</protein>
<feature type="domain" description="Solute-binding protein family 5" evidence="2">
    <location>
        <begin position="98"/>
        <end position="465"/>
    </location>
</feature>
<dbReference type="EMBL" id="JAGSOH010000029">
    <property type="protein sequence ID" value="MBR7827168.1"/>
    <property type="molecule type" value="Genomic_DNA"/>
</dbReference>
<dbReference type="InterPro" id="IPR039424">
    <property type="entry name" value="SBP_5"/>
</dbReference>
<feature type="chain" id="PRO_5039116310" evidence="1">
    <location>
        <begin position="21"/>
        <end position="569"/>
    </location>
</feature>
<evidence type="ECO:0000313" key="4">
    <source>
        <dbReference type="Proteomes" id="UP000676325"/>
    </source>
</evidence>
<dbReference type="CDD" id="cd08509">
    <property type="entry name" value="PBP2_TmCBP_oligosaccharides_like"/>
    <property type="match status" value="1"/>
</dbReference>
<dbReference type="Gene3D" id="3.40.190.10">
    <property type="entry name" value="Periplasmic binding protein-like II"/>
    <property type="match status" value="1"/>
</dbReference>
<dbReference type="Gene3D" id="3.10.105.10">
    <property type="entry name" value="Dipeptide-binding Protein, Domain 3"/>
    <property type="match status" value="1"/>
</dbReference>
<dbReference type="AlphaFoldDB" id="A0A941EAT1"/>